<accession>A0A1Y2NTK4</accession>
<sequence>MKRTYLSQQDEALRRAQALADARPSHAAVLLAAIADQIGDRRTSHQVFAGDLWLRACSTAVRRVLHGLCEHTANNAVVIALTARPAPRPGETNGEYALRLRAAARSL</sequence>
<gene>
    <name evidence="2" type="ORF">BG846_04099</name>
    <name evidence="1" type="ORF">K701_13825</name>
</gene>
<dbReference type="EMBL" id="ASYR01000016">
    <property type="protein sequence ID" value="KAF0649183.1"/>
    <property type="molecule type" value="Genomic_DNA"/>
</dbReference>
<comment type="caution">
    <text evidence="2">The sequence shown here is derived from an EMBL/GenBank/DDBJ whole genome shotgun (WGS) entry which is preliminary data.</text>
</comment>
<dbReference type="Proteomes" id="UP000194318">
    <property type="component" value="Unassembled WGS sequence"/>
</dbReference>
<evidence type="ECO:0000313" key="3">
    <source>
        <dbReference type="Proteomes" id="UP000194318"/>
    </source>
</evidence>
<dbReference type="AlphaFoldDB" id="A0A1Y2NTK4"/>
<reference evidence="2 3" key="2">
    <citation type="submission" date="2016-09" db="EMBL/GenBank/DDBJ databases">
        <title>Streptomyces fradiae DSM40063, a candidate organism with high potential of specific P450 cytochromes.</title>
        <authorList>
            <person name="Grumaz C."/>
            <person name="Vainshtein Y."/>
            <person name="Kirstahler P."/>
            <person name="Sohn K."/>
        </authorList>
    </citation>
    <scope>NUCLEOTIDE SEQUENCE [LARGE SCALE GENOMIC DNA]</scope>
    <source>
        <strain evidence="2 3">DSM 40063</strain>
    </source>
</reference>
<dbReference type="Proteomes" id="UP000731519">
    <property type="component" value="Unassembled WGS sequence"/>
</dbReference>
<evidence type="ECO:0000313" key="4">
    <source>
        <dbReference type="Proteomes" id="UP000731519"/>
    </source>
</evidence>
<name>A0A1Y2NTK4_STRFR</name>
<keyword evidence="4" id="KW-1185">Reference proteome</keyword>
<dbReference type="GeneID" id="91403051"/>
<organism evidence="2 3">
    <name type="scientific">Streptomyces fradiae ATCC 10745 = DSM 40063</name>
    <dbReference type="NCBI Taxonomy" id="1319510"/>
    <lineage>
        <taxon>Bacteria</taxon>
        <taxon>Bacillati</taxon>
        <taxon>Actinomycetota</taxon>
        <taxon>Actinomycetes</taxon>
        <taxon>Kitasatosporales</taxon>
        <taxon>Streptomycetaceae</taxon>
        <taxon>Streptomyces</taxon>
    </lineage>
</organism>
<dbReference type="RefSeq" id="WP_031137016.1">
    <property type="nucleotide sequence ID" value="NZ_ASYR01000016.1"/>
</dbReference>
<protein>
    <submittedName>
        <fullName evidence="2">Uncharacterized protein</fullName>
    </submittedName>
</protein>
<evidence type="ECO:0000313" key="2">
    <source>
        <dbReference type="EMBL" id="OSY50278.1"/>
    </source>
</evidence>
<dbReference type="EMBL" id="MIFZ01000286">
    <property type="protein sequence ID" value="OSY50278.1"/>
    <property type="molecule type" value="Genomic_DNA"/>
</dbReference>
<reference evidence="1 4" key="1">
    <citation type="submission" date="2013-05" db="EMBL/GenBank/DDBJ databases">
        <title>Genome Sequence of Streptomyces fradiae.</title>
        <authorList>
            <person name="Kirby R."/>
        </authorList>
    </citation>
    <scope>NUCLEOTIDE SEQUENCE [LARGE SCALE GENOMIC DNA]</scope>
    <source>
        <strain evidence="1 4">ATCC 10745</strain>
    </source>
</reference>
<proteinExistence type="predicted"/>
<evidence type="ECO:0000313" key="1">
    <source>
        <dbReference type="EMBL" id="KAF0649183.1"/>
    </source>
</evidence>